<dbReference type="InterPro" id="IPR001138">
    <property type="entry name" value="Zn2Cys6_DnaBD"/>
</dbReference>
<dbReference type="EMBL" id="NHZQ01000335">
    <property type="protein sequence ID" value="PSK42072.1"/>
    <property type="molecule type" value="Genomic_DNA"/>
</dbReference>
<evidence type="ECO:0000256" key="3">
    <source>
        <dbReference type="ARBA" id="ARBA00023125"/>
    </source>
</evidence>
<feature type="compositionally biased region" description="Low complexity" evidence="5">
    <location>
        <begin position="8"/>
        <end position="17"/>
    </location>
</feature>
<reference evidence="7 8" key="1">
    <citation type="submission" date="2017-05" db="EMBL/GenBank/DDBJ databases">
        <title>Draft genome sequence of Elsinoe australis.</title>
        <authorList>
            <person name="Cheng Q."/>
        </authorList>
    </citation>
    <scope>NUCLEOTIDE SEQUENCE [LARGE SCALE GENOMIC DNA]</scope>
    <source>
        <strain evidence="7 8">NL1</strain>
    </source>
</reference>
<dbReference type="GO" id="GO:0005634">
    <property type="term" value="C:nucleus"/>
    <property type="evidence" value="ECO:0007669"/>
    <property type="project" value="UniProtKB-SubCell"/>
</dbReference>
<dbReference type="GO" id="GO:0003677">
    <property type="term" value="F:DNA binding"/>
    <property type="evidence" value="ECO:0007669"/>
    <property type="project" value="UniProtKB-KW"/>
</dbReference>
<proteinExistence type="predicted"/>
<evidence type="ECO:0000256" key="2">
    <source>
        <dbReference type="ARBA" id="ARBA00022723"/>
    </source>
</evidence>
<feature type="region of interest" description="Disordered" evidence="5">
    <location>
        <begin position="1"/>
        <end position="30"/>
    </location>
</feature>
<dbReference type="SMART" id="SM00066">
    <property type="entry name" value="GAL4"/>
    <property type="match status" value="1"/>
</dbReference>
<dbReference type="Proteomes" id="UP000243723">
    <property type="component" value="Unassembled WGS sequence"/>
</dbReference>
<dbReference type="PROSITE" id="PS50048">
    <property type="entry name" value="ZN2_CY6_FUNGAL_2"/>
    <property type="match status" value="1"/>
</dbReference>
<feature type="region of interest" description="Disordered" evidence="5">
    <location>
        <begin position="146"/>
        <end position="185"/>
    </location>
</feature>
<keyword evidence="8" id="KW-1185">Reference proteome</keyword>
<sequence length="880" mass="97114">MSKRAPVAATSAGSADSGADHNDSNSSDRTSKRVSIDVACIECRKRKKKCDGRRPGCSLCYDTGRRCTYPVDSKTAMRNDNKHLRESLTALEDIFRRIRNSSAEDAAAIVSDIQSGRPPYELASLVNNYGTDGIRPIMSDGIHSTGADGHRSSGADGVHSGGTDGVRFSGVDGDHSGGTDSNRFGGTDGAYSGAMEGVRLSGTDGAYSSVTDGVRSAVMEGFRRAAPDTVRSRATDGVRIKTLDHVGSEAASSTSYQISTGTKRQRLSFSRSESQASTMRSDMSQSAQQFTSTPPAVPSNRHVFINFIYSYRKVIADAMTKFNTINGNIFYTYTQQQVTDLCDTIGRLSADQVDNATLCEICAIAALTGRFSRDEIDINMIDLYYSIAKQTLDDCIVARPLKAMKVAALLSMYNVVVKATAALAFVHIGLSITKYQGLDRPERPDWWEETRWVDAKKVSRSLFFLKAWMEAALGFCFSAIDVPDTLSTDQVFVDRKTTDIQTEDFFQCEMTKVSILKAEMMKLTKSDDVTTSDLTYLRNKLGKWYDDLPKSMQLANLLTSDLTARSRMTLMYMHLYHLGAVIFLQRKVMYHALKATKEQRPNRHWTSPEALEFVKKGIIAGRQGARILRIMQEEDNSLSRQCWIVIFHSFITSTTALYCAFQRINIGQSPSIWIEDAFLARRSYRALQICAEVDTVARQLQTRLEPYVSLLHSIQVTECRSQPPTPASDQTFISDQFFGAPATDFAFALELPTGDGQVQVSCRDLADLICDPLGSDGSDAAHSDTSIPDIKYFRPPPLNLDEIGIGAHVDRDWTSLNREGAGRGGPSGHSLPTDSRGFGTFADGRRPYGWQNERSTQDYLQNASTLDPISSRANTSHIPQ</sequence>
<dbReference type="PANTHER" id="PTHR46910">
    <property type="entry name" value="TRANSCRIPTION FACTOR PDR1"/>
    <property type="match status" value="1"/>
</dbReference>
<dbReference type="GO" id="GO:0008270">
    <property type="term" value="F:zinc ion binding"/>
    <property type="evidence" value="ECO:0007669"/>
    <property type="project" value="InterPro"/>
</dbReference>
<dbReference type="OrthoDB" id="1919336at2759"/>
<name>A0A2P7Z1I0_9PEZI</name>
<dbReference type="PANTHER" id="PTHR46910:SF3">
    <property type="entry name" value="HALOTOLERANCE PROTEIN 9-RELATED"/>
    <property type="match status" value="1"/>
</dbReference>
<evidence type="ECO:0000313" key="7">
    <source>
        <dbReference type="EMBL" id="PSK42072.1"/>
    </source>
</evidence>
<feature type="domain" description="Zn(2)-C6 fungal-type" evidence="6">
    <location>
        <begin position="39"/>
        <end position="69"/>
    </location>
</feature>
<accession>A0A2P7Z1I0</accession>
<feature type="compositionally biased region" description="Polar residues" evidence="5">
    <location>
        <begin position="251"/>
        <end position="294"/>
    </location>
</feature>
<evidence type="ECO:0000313" key="8">
    <source>
        <dbReference type="Proteomes" id="UP000243723"/>
    </source>
</evidence>
<organism evidence="7 8">
    <name type="scientific">Elsinoe australis</name>
    <dbReference type="NCBI Taxonomy" id="40998"/>
    <lineage>
        <taxon>Eukaryota</taxon>
        <taxon>Fungi</taxon>
        <taxon>Dikarya</taxon>
        <taxon>Ascomycota</taxon>
        <taxon>Pezizomycotina</taxon>
        <taxon>Dothideomycetes</taxon>
        <taxon>Dothideomycetidae</taxon>
        <taxon>Myriangiales</taxon>
        <taxon>Elsinoaceae</taxon>
        <taxon>Elsinoe</taxon>
    </lineage>
</organism>
<protein>
    <recommendedName>
        <fullName evidence="6">Zn(2)-C6 fungal-type domain-containing protein</fullName>
    </recommendedName>
</protein>
<feature type="region of interest" description="Disordered" evidence="5">
    <location>
        <begin position="816"/>
        <end position="851"/>
    </location>
</feature>
<dbReference type="CDD" id="cd00067">
    <property type="entry name" value="GAL4"/>
    <property type="match status" value="1"/>
</dbReference>
<keyword evidence="4" id="KW-0539">Nucleus</keyword>
<evidence type="ECO:0000256" key="4">
    <source>
        <dbReference type="ARBA" id="ARBA00023242"/>
    </source>
</evidence>
<dbReference type="InterPro" id="IPR050987">
    <property type="entry name" value="AtrR-like"/>
</dbReference>
<evidence type="ECO:0000256" key="5">
    <source>
        <dbReference type="SAM" id="MobiDB-lite"/>
    </source>
</evidence>
<feature type="region of interest" description="Disordered" evidence="5">
    <location>
        <begin position="251"/>
        <end position="295"/>
    </location>
</feature>
<dbReference type="Pfam" id="PF00172">
    <property type="entry name" value="Zn_clus"/>
    <property type="match status" value="1"/>
</dbReference>
<dbReference type="GO" id="GO:0000981">
    <property type="term" value="F:DNA-binding transcription factor activity, RNA polymerase II-specific"/>
    <property type="evidence" value="ECO:0007669"/>
    <property type="project" value="InterPro"/>
</dbReference>
<comment type="caution">
    <text evidence="7">The sequence shown here is derived from an EMBL/GenBank/DDBJ whole genome shotgun (WGS) entry which is preliminary data.</text>
</comment>
<keyword evidence="3" id="KW-0238">DNA-binding</keyword>
<dbReference type="AlphaFoldDB" id="A0A2P7Z1I0"/>
<gene>
    <name evidence="7" type="ORF">B9Z65_3986</name>
</gene>
<dbReference type="Gene3D" id="4.10.240.10">
    <property type="entry name" value="Zn(2)-C6 fungal-type DNA-binding domain"/>
    <property type="match status" value="1"/>
</dbReference>
<dbReference type="SUPFAM" id="SSF57701">
    <property type="entry name" value="Zn2/Cys6 DNA-binding domain"/>
    <property type="match status" value="1"/>
</dbReference>
<evidence type="ECO:0000259" key="6">
    <source>
        <dbReference type="PROSITE" id="PS50048"/>
    </source>
</evidence>
<keyword evidence="2" id="KW-0479">Metal-binding</keyword>
<comment type="subcellular location">
    <subcellularLocation>
        <location evidence="1">Nucleus</location>
    </subcellularLocation>
</comment>
<dbReference type="PROSITE" id="PS00463">
    <property type="entry name" value="ZN2_CY6_FUNGAL_1"/>
    <property type="match status" value="1"/>
</dbReference>
<dbReference type="InterPro" id="IPR036864">
    <property type="entry name" value="Zn2-C6_fun-type_DNA-bd_sf"/>
</dbReference>
<evidence type="ECO:0000256" key="1">
    <source>
        <dbReference type="ARBA" id="ARBA00004123"/>
    </source>
</evidence>
<dbReference type="STRING" id="40998.A0A2P7Z1I0"/>
<dbReference type="CDD" id="cd12148">
    <property type="entry name" value="fungal_TF_MHR"/>
    <property type="match status" value="1"/>
</dbReference>